<dbReference type="Proteomes" id="UP000199421">
    <property type="component" value="Unassembled WGS sequence"/>
</dbReference>
<dbReference type="AlphaFoldDB" id="A0A1H7VIF1"/>
<evidence type="ECO:0000313" key="5">
    <source>
        <dbReference type="Proteomes" id="UP000199421"/>
    </source>
</evidence>
<evidence type="ECO:0000313" key="4">
    <source>
        <dbReference type="EMBL" id="SEM08983.1"/>
    </source>
</evidence>
<dbReference type="InterPro" id="IPR015943">
    <property type="entry name" value="WD40/YVTN_repeat-like_dom_sf"/>
</dbReference>
<accession>A0A1H7VIF1</accession>
<feature type="chain" id="PRO_5011714720" evidence="3">
    <location>
        <begin position="23"/>
        <end position="377"/>
    </location>
</feature>
<keyword evidence="2" id="KW-0119">Carbohydrate metabolism</keyword>
<dbReference type="Gene3D" id="2.130.10.10">
    <property type="entry name" value="YVTN repeat-like/Quinoprotein amine dehydrogenase"/>
    <property type="match status" value="1"/>
</dbReference>
<dbReference type="GO" id="GO:0017057">
    <property type="term" value="F:6-phosphogluconolactonase activity"/>
    <property type="evidence" value="ECO:0007669"/>
    <property type="project" value="TreeGrafter"/>
</dbReference>
<dbReference type="Pfam" id="PF10282">
    <property type="entry name" value="Lactonase"/>
    <property type="match status" value="1"/>
</dbReference>
<evidence type="ECO:0000256" key="1">
    <source>
        <dbReference type="ARBA" id="ARBA00005564"/>
    </source>
</evidence>
<keyword evidence="3" id="KW-0732">Signal</keyword>
<comment type="similarity">
    <text evidence="1">Belongs to the cycloisomerase 2 family.</text>
</comment>
<dbReference type="OrthoDB" id="9790815at2"/>
<gene>
    <name evidence="4" type="ORF">SAMN05661044_04202</name>
</gene>
<keyword evidence="5" id="KW-1185">Reference proteome</keyword>
<dbReference type="STRING" id="407022.SAMN05661044_04202"/>
<dbReference type="InterPro" id="IPR050282">
    <property type="entry name" value="Cycloisomerase_2"/>
</dbReference>
<reference evidence="5" key="1">
    <citation type="submission" date="2016-10" db="EMBL/GenBank/DDBJ databases">
        <authorList>
            <person name="Varghese N."/>
            <person name="Submissions S."/>
        </authorList>
    </citation>
    <scope>NUCLEOTIDE SEQUENCE [LARGE SCALE GENOMIC DNA]</scope>
    <source>
        <strain evidence="5">DSM 18733</strain>
    </source>
</reference>
<dbReference type="PANTHER" id="PTHR30344">
    <property type="entry name" value="6-PHOSPHOGLUCONOLACTONASE-RELATED"/>
    <property type="match status" value="1"/>
</dbReference>
<dbReference type="SUPFAM" id="SSF51004">
    <property type="entry name" value="C-terminal (heme d1) domain of cytochrome cd1-nitrite reductase"/>
    <property type="match status" value="1"/>
</dbReference>
<evidence type="ECO:0000256" key="3">
    <source>
        <dbReference type="SAM" id="SignalP"/>
    </source>
</evidence>
<keyword evidence="2" id="KW-0313">Glucose metabolism</keyword>
<sequence>MRLKLAFRLILCMLNLPMLLSAQNNTINLLIGTYTNTGKSDGIYVYSFDAASGNLTYKNKVTAENPSYLALSANKKYVYAVNELHDGKGSISAFSYNRRDGNLYLINKQLTSGDDPCHVVIDKSDRHVVVSNYSGGSFTVFGTEKNGQLTDKLQLNVHTGKGPDKSRQEKPHVHSATFSPDQKFILVQDLGTDCISSYPYEPKKLTNPVNVSEVKIAKASPGSGPRHVTFSKDGRFVYLVQEMKAAVSVYAYKDGRLTFLQEITMLPPSFKGDVGAADIHMSPDGKFLYASNRGDANDIAIYKVNILDGKLTHVQNQSVKGRGPRNFTLSPNGKYLLVANQYTNEVVVFKRDEVSGLLKDTQNRIEVGAPVCLVFDE</sequence>
<feature type="signal peptide" evidence="3">
    <location>
        <begin position="1"/>
        <end position="22"/>
    </location>
</feature>
<proteinExistence type="inferred from homology"/>
<name>A0A1H7VIF1_OLID1</name>
<dbReference type="InterPro" id="IPR019405">
    <property type="entry name" value="Lactonase_7-beta_prop"/>
</dbReference>
<dbReference type="FunFam" id="2.130.10.10:FF:000306">
    <property type="entry name" value="3-carboxymuconate cyclase"/>
    <property type="match status" value="1"/>
</dbReference>
<protein>
    <submittedName>
        <fullName evidence="4">6-phosphogluconolactonase</fullName>
    </submittedName>
</protein>
<evidence type="ECO:0000256" key="2">
    <source>
        <dbReference type="ARBA" id="ARBA00022526"/>
    </source>
</evidence>
<organism evidence="4 5">
    <name type="scientific">Olivibacter domesticus</name>
    <name type="common">Pseudosphingobacterium domesticum</name>
    <dbReference type="NCBI Taxonomy" id="407022"/>
    <lineage>
        <taxon>Bacteria</taxon>
        <taxon>Pseudomonadati</taxon>
        <taxon>Bacteroidota</taxon>
        <taxon>Sphingobacteriia</taxon>
        <taxon>Sphingobacteriales</taxon>
        <taxon>Sphingobacteriaceae</taxon>
        <taxon>Olivibacter</taxon>
    </lineage>
</organism>
<dbReference type="PANTHER" id="PTHR30344:SF1">
    <property type="entry name" value="6-PHOSPHOGLUCONOLACTONASE"/>
    <property type="match status" value="1"/>
</dbReference>
<dbReference type="GO" id="GO:0006006">
    <property type="term" value="P:glucose metabolic process"/>
    <property type="evidence" value="ECO:0007669"/>
    <property type="project" value="UniProtKB-KW"/>
</dbReference>
<dbReference type="InterPro" id="IPR011048">
    <property type="entry name" value="Haem_d1_sf"/>
</dbReference>
<dbReference type="EMBL" id="FOAF01000007">
    <property type="protein sequence ID" value="SEM08983.1"/>
    <property type="molecule type" value="Genomic_DNA"/>
</dbReference>
<dbReference type="RefSeq" id="WP_093328484.1">
    <property type="nucleotide sequence ID" value="NZ_FOAF01000007.1"/>
</dbReference>